<proteinExistence type="predicted"/>
<dbReference type="InterPro" id="IPR028098">
    <property type="entry name" value="Glyco_trans_4-like_N"/>
</dbReference>
<keyword evidence="4" id="KW-1185">Reference proteome</keyword>
<dbReference type="SUPFAM" id="SSF53756">
    <property type="entry name" value="UDP-Glycosyltransferase/glycogen phosphorylase"/>
    <property type="match status" value="1"/>
</dbReference>
<dbReference type="EC" id="2.4.-.-" evidence="3"/>
<evidence type="ECO:0000313" key="3">
    <source>
        <dbReference type="EMBL" id="MEN0644758.1"/>
    </source>
</evidence>
<dbReference type="Pfam" id="PF13439">
    <property type="entry name" value="Glyco_transf_4"/>
    <property type="match status" value="1"/>
</dbReference>
<dbReference type="Pfam" id="PF00534">
    <property type="entry name" value="Glycos_transf_1"/>
    <property type="match status" value="1"/>
</dbReference>
<protein>
    <submittedName>
        <fullName evidence="3">Glycosyltransferase</fullName>
        <ecNumber evidence="3">2.4.-.-</ecNumber>
    </submittedName>
</protein>
<dbReference type="Proteomes" id="UP001418796">
    <property type="component" value="Unassembled WGS sequence"/>
</dbReference>
<sequence>MKKIAFILYSLEGGGVERLTLHLINGLLDKGYNVDLLVVQLKGEYVEEIPDGVNLVHLNKANLRSSLLAIRSYLKVHQPDILISAKDYINLIVLAAKKLTRVKTKIIVSSHVNISEQARRLPQFKNVKCGISFMYRFADDIVCVSKGVAEDIREVSRVSSEKVHVIYNPIVTPELLENGAKPVYHPWFNEGKKVLVSVGRLHVQKDYPTLLHAFKSVCEEKEIRLLLVGDGPEMDSLRELASKLQLDDLVDFVGFKNNPYPYMKQADLFVLSSAWEGFGNVLIEAFAMGTTVVATDCPSGPAEILEYGKLGTLVPVGEVEKMADAIAHALDHPQPEAVLKERASTFSIENCVRAYERLF</sequence>
<gene>
    <name evidence="3" type="ORF">MKY91_16515</name>
</gene>
<dbReference type="Gene3D" id="3.40.50.2000">
    <property type="entry name" value="Glycogen Phosphorylase B"/>
    <property type="match status" value="2"/>
</dbReference>
<dbReference type="PANTHER" id="PTHR12526">
    <property type="entry name" value="GLYCOSYLTRANSFERASE"/>
    <property type="match status" value="1"/>
</dbReference>
<organism evidence="3 4">
    <name type="scientific">Alkalicoccobacillus gibsonii</name>
    <dbReference type="NCBI Taxonomy" id="79881"/>
    <lineage>
        <taxon>Bacteria</taxon>
        <taxon>Bacillati</taxon>
        <taxon>Bacillota</taxon>
        <taxon>Bacilli</taxon>
        <taxon>Bacillales</taxon>
        <taxon>Bacillaceae</taxon>
        <taxon>Alkalicoccobacillus</taxon>
    </lineage>
</organism>
<comment type="caution">
    <text evidence="3">The sequence shown here is derived from an EMBL/GenBank/DDBJ whole genome shotgun (WGS) entry which is preliminary data.</text>
</comment>
<feature type="domain" description="Glycosyl transferase family 1" evidence="1">
    <location>
        <begin position="189"/>
        <end position="343"/>
    </location>
</feature>
<evidence type="ECO:0000259" key="1">
    <source>
        <dbReference type="Pfam" id="PF00534"/>
    </source>
</evidence>
<dbReference type="CDD" id="cd03811">
    <property type="entry name" value="GT4_GT28_WabH-like"/>
    <property type="match status" value="1"/>
</dbReference>
<evidence type="ECO:0000259" key="2">
    <source>
        <dbReference type="Pfam" id="PF13439"/>
    </source>
</evidence>
<keyword evidence="3" id="KW-0808">Transferase</keyword>
<dbReference type="RefSeq" id="WP_343131383.1">
    <property type="nucleotide sequence ID" value="NZ_JBCITK010000001.1"/>
</dbReference>
<keyword evidence="3" id="KW-0328">Glycosyltransferase</keyword>
<dbReference type="EMBL" id="JBCITK010000001">
    <property type="protein sequence ID" value="MEN0644758.1"/>
    <property type="molecule type" value="Genomic_DNA"/>
</dbReference>
<evidence type="ECO:0000313" key="4">
    <source>
        <dbReference type="Proteomes" id="UP001418796"/>
    </source>
</evidence>
<dbReference type="InterPro" id="IPR001296">
    <property type="entry name" value="Glyco_trans_1"/>
</dbReference>
<accession>A0ABU9VLP7</accession>
<reference evidence="3 4" key="1">
    <citation type="submission" date="2024-03" db="EMBL/GenBank/DDBJ databases">
        <title>Bacilli Hybrid Assemblies.</title>
        <authorList>
            <person name="Kovac J."/>
        </authorList>
    </citation>
    <scope>NUCLEOTIDE SEQUENCE [LARGE SCALE GENOMIC DNA]</scope>
    <source>
        <strain evidence="3 4">FSL R7-0666</strain>
    </source>
</reference>
<name>A0ABU9VLP7_9BACI</name>
<dbReference type="GO" id="GO:0016757">
    <property type="term" value="F:glycosyltransferase activity"/>
    <property type="evidence" value="ECO:0007669"/>
    <property type="project" value="UniProtKB-KW"/>
</dbReference>
<dbReference type="PANTHER" id="PTHR12526:SF630">
    <property type="entry name" value="GLYCOSYLTRANSFERASE"/>
    <property type="match status" value="1"/>
</dbReference>
<feature type="domain" description="Glycosyltransferase subfamily 4-like N-terminal" evidence="2">
    <location>
        <begin position="14"/>
        <end position="170"/>
    </location>
</feature>